<reference evidence="3" key="1">
    <citation type="journal article" date="2019" name="Int. J. Syst. Evol. Microbiol.">
        <title>The Global Catalogue of Microorganisms (GCM) 10K type strain sequencing project: providing services to taxonomists for standard genome sequencing and annotation.</title>
        <authorList>
            <consortium name="The Broad Institute Genomics Platform"/>
            <consortium name="The Broad Institute Genome Sequencing Center for Infectious Disease"/>
            <person name="Wu L."/>
            <person name="Ma J."/>
        </authorList>
    </citation>
    <scope>NUCLEOTIDE SEQUENCE [LARGE SCALE GENOMIC DNA]</scope>
    <source>
        <strain evidence="3">CGMCC 1.15399</strain>
    </source>
</reference>
<sequence>EDALQAAGGVWQGGPYAEPARALVAEHAGRLRERLDEFDRRADEVSGEHLVVTHGEPHPGNLVLADRGPLLVDWDTVGLARPERDLWLVADGPEDLARYADITGRWPDPEVMDLYRLRWAIEDVALFVADFRGPHDSGADSRQAWEALTGTVLDLCGQRG</sequence>
<evidence type="ECO:0000313" key="2">
    <source>
        <dbReference type="EMBL" id="MFD1535717.1"/>
    </source>
</evidence>
<feature type="domain" description="Aminoglycoside phosphotransferase" evidence="1">
    <location>
        <begin position="13"/>
        <end position="113"/>
    </location>
</feature>
<organism evidence="2 3">
    <name type="scientific">Nonomuraea guangzhouensis</name>
    <dbReference type="NCBI Taxonomy" id="1291555"/>
    <lineage>
        <taxon>Bacteria</taxon>
        <taxon>Bacillati</taxon>
        <taxon>Actinomycetota</taxon>
        <taxon>Actinomycetes</taxon>
        <taxon>Streptosporangiales</taxon>
        <taxon>Streptosporangiaceae</taxon>
        <taxon>Nonomuraea</taxon>
    </lineage>
</organism>
<dbReference type="RefSeq" id="WP_378619426.1">
    <property type="nucleotide sequence ID" value="NZ_JBHUCM010000003.1"/>
</dbReference>
<protein>
    <submittedName>
        <fullName evidence="2">Phosphotransferase</fullName>
    </submittedName>
</protein>
<feature type="non-terminal residue" evidence="2">
    <location>
        <position position="1"/>
    </location>
</feature>
<dbReference type="SUPFAM" id="SSF56112">
    <property type="entry name" value="Protein kinase-like (PK-like)"/>
    <property type="match status" value="1"/>
</dbReference>
<proteinExistence type="predicted"/>
<dbReference type="Gene3D" id="1.10.510.10">
    <property type="entry name" value="Transferase(Phosphotransferase) domain 1"/>
    <property type="match status" value="1"/>
</dbReference>
<evidence type="ECO:0000259" key="1">
    <source>
        <dbReference type="Pfam" id="PF01636"/>
    </source>
</evidence>
<evidence type="ECO:0000313" key="3">
    <source>
        <dbReference type="Proteomes" id="UP001597097"/>
    </source>
</evidence>
<name>A0ABW4G2Y4_9ACTN</name>
<accession>A0ABW4G2Y4</accession>
<keyword evidence="3" id="KW-1185">Reference proteome</keyword>
<dbReference type="InterPro" id="IPR011009">
    <property type="entry name" value="Kinase-like_dom_sf"/>
</dbReference>
<dbReference type="InterPro" id="IPR002575">
    <property type="entry name" value="Aminoglycoside_PTrfase"/>
</dbReference>
<gene>
    <name evidence="2" type="ORF">ACFSJ0_01650</name>
</gene>
<comment type="caution">
    <text evidence="2">The sequence shown here is derived from an EMBL/GenBank/DDBJ whole genome shotgun (WGS) entry which is preliminary data.</text>
</comment>
<dbReference type="Pfam" id="PF01636">
    <property type="entry name" value="APH"/>
    <property type="match status" value="1"/>
</dbReference>
<dbReference type="EMBL" id="JBHUCM010000003">
    <property type="protein sequence ID" value="MFD1535717.1"/>
    <property type="molecule type" value="Genomic_DNA"/>
</dbReference>
<dbReference type="Proteomes" id="UP001597097">
    <property type="component" value="Unassembled WGS sequence"/>
</dbReference>